<feature type="non-terminal residue" evidence="2">
    <location>
        <position position="1"/>
    </location>
</feature>
<keyword evidence="1" id="KW-0812">Transmembrane</keyword>
<gene>
    <name evidence="2" type="ORF">CC80DRAFT_363413</name>
</gene>
<keyword evidence="3" id="KW-1185">Reference proteome</keyword>
<proteinExistence type="predicted"/>
<evidence type="ECO:0000256" key="1">
    <source>
        <dbReference type="SAM" id="Phobius"/>
    </source>
</evidence>
<dbReference type="Proteomes" id="UP000800035">
    <property type="component" value="Unassembled WGS sequence"/>
</dbReference>
<name>A0A6A5TQA5_9PLEO</name>
<dbReference type="EMBL" id="ML976997">
    <property type="protein sequence ID" value="KAF1954865.1"/>
    <property type="molecule type" value="Genomic_DNA"/>
</dbReference>
<evidence type="ECO:0000313" key="3">
    <source>
        <dbReference type="Proteomes" id="UP000800035"/>
    </source>
</evidence>
<keyword evidence="1" id="KW-0472">Membrane</keyword>
<protein>
    <submittedName>
        <fullName evidence="2">Uncharacterized protein</fullName>
    </submittedName>
</protein>
<feature type="transmembrane region" description="Helical" evidence="1">
    <location>
        <begin position="5"/>
        <end position="24"/>
    </location>
</feature>
<keyword evidence="1" id="KW-1133">Transmembrane helix</keyword>
<accession>A0A6A5TQA5</accession>
<evidence type="ECO:0000313" key="2">
    <source>
        <dbReference type="EMBL" id="KAF1954865.1"/>
    </source>
</evidence>
<feature type="non-terminal residue" evidence="2">
    <location>
        <position position="59"/>
    </location>
</feature>
<dbReference type="AlphaFoldDB" id="A0A6A5TQA5"/>
<sequence>FVVSILNLCFFILSSTLFVTYFYSRHFVINADYRRISPYSPVLSQFDLEPVTKKINGSF</sequence>
<organism evidence="2 3">
    <name type="scientific">Byssothecium circinans</name>
    <dbReference type="NCBI Taxonomy" id="147558"/>
    <lineage>
        <taxon>Eukaryota</taxon>
        <taxon>Fungi</taxon>
        <taxon>Dikarya</taxon>
        <taxon>Ascomycota</taxon>
        <taxon>Pezizomycotina</taxon>
        <taxon>Dothideomycetes</taxon>
        <taxon>Pleosporomycetidae</taxon>
        <taxon>Pleosporales</taxon>
        <taxon>Massarineae</taxon>
        <taxon>Massarinaceae</taxon>
        <taxon>Byssothecium</taxon>
    </lineage>
</organism>
<reference evidence="2" key="1">
    <citation type="journal article" date="2020" name="Stud. Mycol.">
        <title>101 Dothideomycetes genomes: a test case for predicting lifestyles and emergence of pathogens.</title>
        <authorList>
            <person name="Haridas S."/>
            <person name="Albert R."/>
            <person name="Binder M."/>
            <person name="Bloem J."/>
            <person name="Labutti K."/>
            <person name="Salamov A."/>
            <person name="Andreopoulos B."/>
            <person name="Baker S."/>
            <person name="Barry K."/>
            <person name="Bills G."/>
            <person name="Bluhm B."/>
            <person name="Cannon C."/>
            <person name="Castanera R."/>
            <person name="Culley D."/>
            <person name="Daum C."/>
            <person name="Ezra D."/>
            <person name="Gonzalez J."/>
            <person name="Henrissat B."/>
            <person name="Kuo A."/>
            <person name="Liang C."/>
            <person name="Lipzen A."/>
            <person name="Lutzoni F."/>
            <person name="Magnuson J."/>
            <person name="Mondo S."/>
            <person name="Nolan M."/>
            <person name="Ohm R."/>
            <person name="Pangilinan J."/>
            <person name="Park H.-J."/>
            <person name="Ramirez L."/>
            <person name="Alfaro M."/>
            <person name="Sun H."/>
            <person name="Tritt A."/>
            <person name="Yoshinaga Y."/>
            <person name="Zwiers L.-H."/>
            <person name="Turgeon B."/>
            <person name="Goodwin S."/>
            <person name="Spatafora J."/>
            <person name="Crous P."/>
            <person name="Grigoriev I."/>
        </authorList>
    </citation>
    <scope>NUCLEOTIDE SEQUENCE</scope>
    <source>
        <strain evidence="2">CBS 675.92</strain>
    </source>
</reference>